<evidence type="ECO:0000313" key="3">
    <source>
        <dbReference type="Proteomes" id="UP000178432"/>
    </source>
</evidence>
<gene>
    <name evidence="2" type="ORF">A2663_04140</name>
</gene>
<protein>
    <submittedName>
        <fullName evidence="2">Uncharacterized protein</fullName>
    </submittedName>
</protein>
<comment type="caution">
    <text evidence="2">The sequence shown here is derived from an EMBL/GenBank/DDBJ whole genome shotgun (WGS) entry which is preliminary data.</text>
</comment>
<dbReference type="EMBL" id="MHIF01000038">
    <property type="protein sequence ID" value="OGY47402.1"/>
    <property type="molecule type" value="Genomic_DNA"/>
</dbReference>
<reference evidence="2 3" key="1">
    <citation type="journal article" date="2016" name="Nat. Commun.">
        <title>Thousands of microbial genomes shed light on interconnected biogeochemical processes in an aquifer system.</title>
        <authorList>
            <person name="Anantharaman K."/>
            <person name="Brown C.T."/>
            <person name="Hug L.A."/>
            <person name="Sharon I."/>
            <person name="Castelle C.J."/>
            <person name="Probst A.J."/>
            <person name="Thomas B.C."/>
            <person name="Singh A."/>
            <person name="Wilkins M.J."/>
            <person name="Karaoz U."/>
            <person name="Brodie E.L."/>
            <person name="Williams K.H."/>
            <person name="Hubbard S.S."/>
            <person name="Banfield J.F."/>
        </authorList>
    </citation>
    <scope>NUCLEOTIDE SEQUENCE [LARGE SCALE GENOMIC DNA]</scope>
</reference>
<feature type="region of interest" description="Disordered" evidence="1">
    <location>
        <begin position="55"/>
        <end position="80"/>
    </location>
</feature>
<sequence>MKEKVKRILARELLPVAAATKDLADPIGFKPITGQSAGLLNPWWKNLDYRGNKPEELNLPRRGGRPRAARSSLPSSVVVK</sequence>
<dbReference type="AlphaFoldDB" id="A0A1G1Y517"/>
<dbReference type="Proteomes" id="UP000178432">
    <property type="component" value="Unassembled WGS sequence"/>
</dbReference>
<feature type="compositionally biased region" description="Low complexity" evidence="1">
    <location>
        <begin position="69"/>
        <end position="80"/>
    </location>
</feature>
<organism evidence="2 3">
    <name type="scientific">Candidatus Buchananbacteria bacterium RIFCSPHIGHO2_01_FULL_46_12</name>
    <dbReference type="NCBI Taxonomy" id="1797536"/>
    <lineage>
        <taxon>Bacteria</taxon>
        <taxon>Candidatus Buchananiibacteriota</taxon>
    </lineage>
</organism>
<accession>A0A1G1Y517</accession>
<proteinExistence type="predicted"/>
<evidence type="ECO:0000313" key="2">
    <source>
        <dbReference type="EMBL" id="OGY47402.1"/>
    </source>
</evidence>
<evidence type="ECO:0000256" key="1">
    <source>
        <dbReference type="SAM" id="MobiDB-lite"/>
    </source>
</evidence>
<name>A0A1G1Y517_9BACT</name>